<dbReference type="Gene3D" id="1.10.510.10">
    <property type="entry name" value="Transferase(Phosphotransferase) domain 1"/>
    <property type="match status" value="1"/>
</dbReference>
<dbReference type="InterPro" id="IPR008266">
    <property type="entry name" value="Tyr_kinase_AS"/>
</dbReference>
<dbReference type="Gene3D" id="2.60.120.380">
    <property type="match status" value="1"/>
</dbReference>
<keyword evidence="4" id="KW-0547">Nucleotide-binding</keyword>
<dbReference type="CDD" id="cd14014">
    <property type="entry name" value="STKc_PknB_like"/>
    <property type="match status" value="1"/>
</dbReference>
<evidence type="ECO:0000259" key="10">
    <source>
        <dbReference type="PROSITE" id="PS50011"/>
    </source>
</evidence>
<dbReference type="AlphaFoldDB" id="B7KAK1"/>
<evidence type="ECO:0000256" key="6">
    <source>
        <dbReference type="ARBA" id="ARBA00022840"/>
    </source>
</evidence>
<dbReference type="EMBL" id="CP001291">
    <property type="protein sequence ID" value="ACK68673.1"/>
    <property type="molecule type" value="Genomic_DNA"/>
</dbReference>
<keyword evidence="6" id="KW-0067">ATP-binding</keyword>
<keyword evidence="12" id="KW-1185">Reference proteome</keyword>
<dbReference type="HOGENOM" id="CLU_027264_0_0_3"/>
<feature type="compositionally biased region" description="Polar residues" evidence="9">
    <location>
        <begin position="337"/>
        <end position="356"/>
    </location>
</feature>
<feature type="compositionally biased region" description="Low complexity" evidence="9">
    <location>
        <begin position="312"/>
        <end position="322"/>
    </location>
</feature>
<comment type="catalytic activity">
    <reaction evidence="8">
        <text>L-seryl-[protein] + ATP = O-phospho-L-seryl-[protein] + ADP + H(+)</text>
        <dbReference type="Rhea" id="RHEA:17989"/>
        <dbReference type="Rhea" id="RHEA-COMP:9863"/>
        <dbReference type="Rhea" id="RHEA-COMP:11604"/>
        <dbReference type="ChEBI" id="CHEBI:15378"/>
        <dbReference type="ChEBI" id="CHEBI:29999"/>
        <dbReference type="ChEBI" id="CHEBI:30616"/>
        <dbReference type="ChEBI" id="CHEBI:83421"/>
        <dbReference type="ChEBI" id="CHEBI:456216"/>
        <dbReference type="EC" id="2.7.11.1"/>
    </reaction>
</comment>
<reference evidence="12" key="1">
    <citation type="journal article" date="2011" name="MBio">
        <title>Novel metabolic attributes of the genus Cyanothece, comprising a group of unicellular nitrogen-fixing Cyanobacteria.</title>
        <authorList>
            <person name="Bandyopadhyay A."/>
            <person name="Elvitigala T."/>
            <person name="Welsh E."/>
            <person name="Stockel J."/>
            <person name="Liberton M."/>
            <person name="Min H."/>
            <person name="Sherman L.A."/>
            <person name="Pakrasi H.B."/>
        </authorList>
    </citation>
    <scope>NUCLEOTIDE SEQUENCE [LARGE SCALE GENOMIC DNA]</scope>
    <source>
        <strain evidence="12">PCC 7424</strain>
    </source>
</reference>
<evidence type="ECO:0000256" key="8">
    <source>
        <dbReference type="ARBA" id="ARBA00048679"/>
    </source>
</evidence>
<dbReference type="eggNOG" id="COG0515">
    <property type="taxonomic scope" value="Bacteria"/>
</dbReference>
<name>B7KAK1_GLOC7</name>
<dbReference type="InterPro" id="IPR000719">
    <property type="entry name" value="Prot_kinase_dom"/>
</dbReference>
<evidence type="ECO:0000256" key="9">
    <source>
        <dbReference type="SAM" id="MobiDB-lite"/>
    </source>
</evidence>
<evidence type="ECO:0000256" key="2">
    <source>
        <dbReference type="ARBA" id="ARBA00022527"/>
    </source>
</evidence>
<feature type="region of interest" description="Disordered" evidence="9">
    <location>
        <begin position="312"/>
        <end position="356"/>
    </location>
</feature>
<feature type="compositionally biased region" description="Pro residues" evidence="9">
    <location>
        <begin position="323"/>
        <end position="336"/>
    </location>
</feature>
<dbReference type="InterPro" id="IPR011009">
    <property type="entry name" value="Kinase-like_dom_sf"/>
</dbReference>
<dbReference type="EC" id="2.7.11.1" evidence="1"/>
<gene>
    <name evidence="11" type="ordered locus">PCC7424_0204</name>
</gene>
<keyword evidence="2 11" id="KW-0723">Serine/threonine-protein kinase</keyword>
<feature type="compositionally biased region" description="Polar residues" evidence="9">
    <location>
        <begin position="395"/>
        <end position="420"/>
    </location>
</feature>
<dbReference type="Pfam" id="PF00069">
    <property type="entry name" value="Pkinase"/>
    <property type="match status" value="1"/>
</dbReference>
<keyword evidence="3" id="KW-0808">Transferase</keyword>
<dbReference type="Proteomes" id="UP000002384">
    <property type="component" value="Chromosome"/>
</dbReference>
<evidence type="ECO:0000313" key="11">
    <source>
        <dbReference type="EMBL" id="ACK68673.1"/>
    </source>
</evidence>
<dbReference type="PROSITE" id="PS00109">
    <property type="entry name" value="PROTEIN_KINASE_TYR"/>
    <property type="match status" value="1"/>
</dbReference>
<sequence>MNLSMDSGVVLNERYRLLRQLGHSSVGCTYLVEDTHRFNELCVIKKLIPQLSHAEQLQKIEELFEREAKVLYKLQHPQIPRFRELFRLQNHLFLVQDYIQGQTYRDILSFRQLQGQVFTEEEITQFLKHILPVLAYIHARGIIHRDISPDNIILRHSDQLPVLIDFGSVKQLATTGTQPGSTQPVTIAIATQLGQMGYAPPEQIQNGLVYPHSDLYALAATVLTLLTGKQPAQILEPHSLSWDWKRDLVVSSKLKNLLISMLAKNVSDRPQSTREVLEILNQAQAQSLQPAVITSQPTQATLVVAQLSSTPVTTGSSVATSPTPVPSSVPSSPTPPQLNSVSLSQDNSTMTSTSTRPSNFLHGCLGKLTLVLLLSIGSGMMGWLAGKTWLDQITQNNTPSESSDKSTTVFTDNPSSSGISDQEWKRKNEIQSRRLNLGIDSQFFYNLVDQLFQSEYPAMQGKILTNKPEDDQWREKWDKIAADLLDKLSFLSPKALKDLGKYTQAQRNLWIQEANRLHLSSRALYDLADGTFFYYFPEQKNQEFITQPIGQVWNAIIFDRLETMRSGKFYEKLNLSESELETQSNGRLEPGEGNAYVIRLNASETVKIALKADNKDTLFSIYSPTGKNNLLEDSQEHQWSGELPENGFYEITIVSQSKKPLDYQLTISFDNSFLKPRDY</sequence>
<proteinExistence type="predicted"/>
<dbReference type="SUPFAM" id="SSF56112">
    <property type="entry name" value="Protein kinase-like (PK-like)"/>
    <property type="match status" value="1"/>
</dbReference>
<evidence type="ECO:0000313" key="12">
    <source>
        <dbReference type="Proteomes" id="UP000002384"/>
    </source>
</evidence>
<dbReference type="PANTHER" id="PTHR24363">
    <property type="entry name" value="SERINE/THREONINE PROTEIN KINASE"/>
    <property type="match status" value="1"/>
</dbReference>
<evidence type="ECO:0000256" key="5">
    <source>
        <dbReference type="ARBA" id="ARBA00022777"/>
    </source>
</evidence>
<evidence type="ECO:0000256" key="4">
    <source>
        <dbReference type="ARBA" id="ARBA00022741"/>
    </source>
</evidence>
<organism evidence="11 12">
    <name type="scientific">Gloeothece citriformis (strain PCC 7424)</name>
    <name type="common">Cyanothece sp. (strain PCC 7424)</name>
    <dbReference type="NCBI Taxonomy" id="65393"/>
    <lineage>
        <taxon>Bacteria</taxon>
        <taxon>Bacillati</taxon>
        <taxon>Cyanobacteriota</taxon>
        <taxon>Cyanophyceae</taxon>
        <taxon>Oscillatoriophycideae</taxon>
        <taxon>Chroococcales</taxon>
        <taxon>Aphanothecaceae</taxon>
        <taxon>Gloeothece</taxon>
        <taxon>Gloeothece citriformis</taxon>
    </lineage>
</organism>
<dbReference type="KEGG" id="cyc:PCC7424_0204"/>
<feature type="region of interest" description="Disordered" evidence="9">
    <location>
        <begin position="395"/>
        <end position="422"/>
    </location>
</feature>
<protein>
    <recommendedName>
        <fullName evidence="1">non-specific serine/threonine protein kinase</fullName>
        <ecNumber evidence="1">2.7.11.1</ecNumber>
    </recommendedName>
</protein>
<evidence type="ECO:0000256" key="7">
    <source>
        <dbReference type="ARBA" id="ARBA00047899"/>
    </source>
</evidence>
<dbReference type="STRING" id="65393.PCC7424_0204"/>
<dbReference type="Gene3D" id="3.30.200.20">
    <property type="entry name" value="Phosphorylase Kinase, domain 1"/>
    <property type="match status" value="1"/>
</dbReference>
<accession>B7KAK1</accession>
<keyword evidence="5 11" id="KW-0418">Kinase</keyword>
<dbReference type="GO" id="GO:0005524">
    <property type="term" value="F:ATP binding"/>
    <property type="evidence" value="ECO:0007669"/>
    <property type="project" value="UniProtKB-KW"/>
</dbReference>
<dbReference type="RefSeq" id="WP_012597623.1">
    <property type="nucleotide sequence ID" value="NC_011729.1"/>
</dbReference>
<feature type="domain" description="Protein kinase" evidence="10">
    <location>
        <begin position="15"/>
        <end position="292"/>
    </location>
</feature>
<evidence type="ECO:0000256" key="1">
    <source>
        <dbReference type="ARBA" id="ARBA00012513"/>
    </source>
</evidence>
<dbReference type="PROSITE" id="PS50011">
    <property type="entry name" value="PROTEIN_KINASE_DOM"/>
    <property type="match status" value="1"/>
</dbReference>
<dbReference type="GO" id="GO:0004674">
    <property type="term" value="F:protein serine/threonine kinase activity"/>
    <property type="evidence" value="ECO:0007669"/>
    <property type="project" value="UniProtKB-KW"/>
</dbReference>
<comment type="catalytic activity">
    <reaction evidence="7">
        <text>L-threonyl-[protein] + ATP = O-phospho-L-threonyl-[protein] + ADP + H(+)</text>
        <dbReference type="Rhea" id="RHEA:46608"/>
        <dbReference type="Rhea" id="RHEA-COMP:11060"/>
        <dbReference type="Rhea" id="RHEA-COMP:11605"/>
        <dbReference type="ChEBI" id="CHEBI:15378"/>
        <dbReference type="ChEBI" id="CHEBI:30013"/>
        <dbReference type="ChEBI" id="CHEBI:30616"/>
        <dbReference type="ChEBI" id="CHEBI:61977"/>
        <dbReference type="ChEBI" id="CHEBI:456216"/>
        <dbReference type="EC" id="2.7.11.1"/>
    </reaction>
</comment>
<evidence type="ECO:0000256" key="3">
    <source>
        <dbReference type="ARBA" id="ARBA00022679"/>
    </source>
</evidence>
<dbReference type="PANTHER" id="PTHR24363:SF0">
    <property type="entry name" value="SERINE_THREONINE KINASE LIKE DOMAIN CONTAINING 1"/>
    <property type="match status" value="1"/>
</dbReference>